<evidence type="ECO:0000313" key="1">
    <source>
        <dbReference type="EMBL" id="CAH0730273.1"/>
    </source>
</evidence>
<dbReference type="AlphaFoldDB" id="A0A8J9VTM3"/>
<proteinExistence type="predicted"/>
<organism evidence="1 2">
    <name type="scientific">Brenthis ino</name>
    <name type="common">lesser marbled fritillary</name>
    <dbReference type="NCBI Taxonomy" id="405034"/>
    <lineage>
        <taxon>Eukaryota</taxon>
        <taxon>Metazoa</taxon>
        <taxon>Ecdysozoa</taxon>
        <taxon>Arthropoda</taxon>
        <taxon>Hexapoda</taxon>
        <taxon>Insecta</taxon>
        <taxon>Pterygota</taxon>
        <taxon>Neoptera</taxon>
        <taxon>Endopterygota</taxon>
        <taxon>Lepidoptera</taxon>
        <taxon>Glossata</taxon>
        <taxon>Ditrysia</taxon>
        <taxon>Papilionoidea</taxon>
        <taxon>Nymphalidae</taxon>
        <taxon>Heliconiinae</taxon>
        <taxon>Argynnini</taxon>
        <taxon>Brenthis</taxon>
    </lineage>
</organism>
<keyword evidence="2" id="KW-1185">Reference proteome</keyword>
<protein>
    <submittedName>
        <fullName evidence="1">Uncharacterized protein</fullName>
    </submittedName>
</protein>
<name>A0A8J9VTM3_9NEOP</name>
<gene>
    <name evidence="1" type="ORF">BINO364_LOCUS15270</name>
</gene>
<feature type="non-terminal residue" evidence="1">
    <location>
        <position position="210"/>
    </location>
</feature>
<dbReference type="Proteomes" id="UP000838878">
    <property type="component" value="Chromosome 8"/>
</dbReference>
<evidence type="ECO:0000313" key="2">
    <source>
        <dbReference type="Proteomes" id="UP000838878"/>
    </source>
</evidence>
<sequence>MPYLNSQVPYFLEWFMAVFALRRTDFQSATVKDECFTNFKDKATQVCSEATNKLVQVCLKATIRSKAIQTTSQIKYKNTSPLKTNTTSIATSPFKVTMSGVPSARFMNTKIKRKLLFTSEKLEMSSSNSSTPVKHSLSKTETSPSVQSLVIMTSSSSDQETQSELAQIKKKIEAENLCKISIENTVRLIKNNPRYYIGTSNRNPCAKQSC</sequence>
<reference evidence="1" key="1">
    <citation type="submission" date="2021-12" db="EMBL/GenBank/DDBJ databases">
        <authorList>
            <person name="Martin H S."/>
        </authorList>
    </citation>
    <scope>NUCLEOTIDE SEQUENCE</scope>
</reference>
<accession>A0A8J9VTM3</accession>
<dbReference type="EMBL" id="OV170228">
    <property type="protein sequence ID" value="CAH0730273.1"/>
    <property type="molecule type" value="Genomic_DNA"/>
</dbReference>